<proteinExistence type="inferred from homology"/>
<keyword evidence="5" id="KW-0808">Transferase</keyword>
<keyword evidence="3" id="KW-0067">ATP-binding</keyword>
<dbReference type="EMBL" id="QNGE01003684">
    <property type="protein sequence ID" value="KAA3673733.1"/>
    <property type="molecule type" value="Genomic_DNA"/>
</dbReference>
<dbReference type="InterPro" id="IPR031314">
    <property type="entry name" value="DNK_dom"/>
</dbReference>
<sequence>MGPPSQSFTVTVEGNIGCGKSTFLRYFEQLSPHAEVLQEPIYLWKDARGHNLFELMYQDSTRWAVPFQAQVLVTLLDRQLKPQTAPVRLVERSVYSCRYCFVENMHKDGHISASDYREVDTIFKWALKEKAGPINLIVYLRASPSVCLGRVRTRNRAGEDSVPLKYLQDLHDLHEAWLIQGRFGPLPAPLLIFDCDAPLPQLLADYRARQAEVMCGIPVEKQLQAA</sequence>
<dbReference type="SUPFAM" id="SSF52540">
    <property type="entry name" value="P-loop containing nucleoside triphosphate hydrolases"/>
    <property type="match status" value="1"/>
</dbReference>
<keyword evidence="3" id="KW-0547">Nucleotide-binding</keyword>
<dbReference type="InterPro" id="IPR050566">
    <property type="entry name" value="Deoxyribonucleoside_kinase"/>
</dbReference>
<gene>
    <name evidence="5" type="ORF">DEA37_0008768</name>
</gene>
<name>A0A5J4NE65_9TREM</name>
<dbReference type="GO" id="GO:0019136">
    <property type="term" value="F:deoxynucleoside kinase activity"/>
    <property type="evidence" value="ECO:0007669"/>
    <property type="project" value="InterPro"/>
</dbReference>
<dbReference type="GO" id="GO:0005524">
    <property type="term" value="F:ATP binding"/>
    <property type="evidence" value="ECO:0007669"/>
    <property type="project" value="UniProtKB-KW"/>
</dbReference>
<dbReference type="CDD" id="cd01673">
    <property type="entry name" value="dNK"/>
    <property type="match status" value="1"/>
</dbReference>
<feature type="domain" description="Deoxynucleoside kinase" evidence="4">
    <location>
        <begin position="11"/>
        <end position="197"/>
    </location>
</feature>
<dbReference type="InterPro" id="IPR002624">
    <property type="entry name" value="DCK/DGK"/>
</dbReference>
<evidence type="ECO:0000256" key="3">
    <source>
        <dbReference type="PIRSR" id="PIRSR000705-3"/>
    </source>
</evidence>
<dbReference type="InterPro" id="IPR027417">
    <property type="entry name" value="P-loop_NTPase"/>
</dbReference>
<evidence type="ECO:0000259" key="4">
    <source>
        <dbReference type="Pfam" id="PF01712"/>
    </source>
</evidence>
<dbReference type="PANTHER" id="PTHR10513">
    <property type="entry name" value="DEOXYNUCLEOSIDE KINASE"/>
    <property type="match status" value="1"/>
</dbReference>
<dbReference type="Gene3D" id="3.40.50.300">
    <property type="entry name" value="P-loop containing nucleotide triphosphate hydrolases"/>
    <property type="match status" value="1"/>
</dbReference>
<keyword evidence="6" id="KW-1185">Reference proteome</keyword>
<dbReference type="AlphaFoldDB" id="A0A5J4NE65"/>
<dbReference type="GO" id="GO:0005739">
    <property type="term" value="C:mitochondrion"/>
    <property type="evidence" value="ECO:0007669"/>
    <property type="project" value="TreeGrafter"/>
</dbReference>
<evidence type="ECO:0000256" key="1">
    <source>
        <dbReference type="ARBA" id="ARBA00007420"/>
    </source>
</evidence>
<feature type="binding site" evidence="3">
    <location>
        <begin position="14"/>
        <end position="22"/>
    </location>
    <ligand>
        <name>ATP</name>
        <dbReference type="ChEBI" id="CHEBI:30616"/>
    </ligand>
</feature>
<evidence type="ECO:0000313" key="6">
    <source>
        <dbReference type="Proteomes" id="UP000324629"/>
    </source>
</evidence>
<evidence type="ECO:0000256" key="2">
    <source>
        <dbReference type="PIRSR" id="PIRSR000705-1"/>
    </source>
</evidence>
<comment type="similarity">
    <text evidence="1">Belongs to the DCK/DGK family.</text>
</comment>
<keyword evidence="5" id="KW-0418">Kinase</keyword>
<feature type="binding site" evidence="3">
    <location>
        <begin position="150"/>
        <end position="154"/>
    </location>
    <ligand>
        <name>ATP</name>
        <dbReference type="ChEBI" id="CHEBI:30616"/>
    </ligand>
</feature>
<feature type="active site" description="Proton acceptor" evidence="2">
    <location>
        <position position="91"/>
    </location>
</feature>
<organism evidence="5 6">
    <name type="scientific">Paragonimus westermani</name>
    <dbReference type="NCBI Taxonomy" id="34504"/>
    <lineage>
        <taxon>Eukaryota</taxon>
        <taxon>Metazoa</taxon>
        <taxon>Spiralia</taxon>
        <taxon>Lophotrochozoa</taxon>
        <taxon>Platyhelminthes</taxon>
        <taxon>Trematoda</taxon>
        <taxon>Digenea</taxon>
        <taxon>Plagiorchiida</taxon>
        <taxon>Troglotremata</taxon>
        <taxon>Troglotrematidae</taxon>
        <taxon>Paragonimus</taxon>
    </lineage>
</organism>
<dbReference type="Proteomes" id="UP000324629">
    <property type="component" value="Unassembled WGS sequence"/>
</dbReference>
<comment type="caution">
    <text evidence="5">The sequence shown here is derived from an EMBL/GenBank/DDBJ whole genome shotgun (WGS) entry which is preliminary data.</text>
</comment>
<dbReference type="Pfam" id="PF01712">
    <property type="entry name" value="dNK"/>
    <property type="match status" value="1"/>
</dbReference>
<accession>A0A5J4NE65</accession>
<reference evidence="5 6" key="1">
    <citation type="journal article" date="2019" name="Gigascience">
        <title>Whole-genome sequence of the oriental lung fluke Paragonimus westermani.</title>
        <authorList>
            <person name="Oey H."/>
            <person name="Zakrzewski M."/>
            <person name="Narain K."/>
            <person name="Devi K.R."/>
            <person name="Agatsuma T."/>
            <person name="Nawaratna S."/>
            <person name="Gobert G.N."/>
            <person name="Jones M.K."/>
            <person name="Ragan M.A."/>
            <person name="McManus D.P."/>
            <person name="Krause L."/>
        </authorList>
    </citation>
    <scope>NUCLEOTIDE SEQUENCE [LARGE SCALE GENOMIC DNA]</scope>
    <source>
        <strain evidence="5 6">IND2009</strain>
    </source>
</reference>
<dbReference type="PANTHER" id="PTHR10513:SF24">
    <property type="entry name" value="THYMIDINE KINASE 2, MITOCHONDRIAL"/>
    <property type="match status" value="1"/>
</dbReference>
<protein>
    <submittedName>
        <fullName evidence="5">Thymidine kinase</fullName>
    </submittedName>
</protein>
<dbReference type="PIRSF" id="PIRSF000705">
    <property type="entry name" value="DNK"/>
    <property type="match status" value="1"/>
</dbReference>
<evidence type="ECO:0000313" key="5">
    <source>
        <dbReference type="EMBL" id="KAA3673733.1"/>
    </source>
</evidence>